<evidence type="ECO:0000313" key="3">
    <source>
        <dbReference type="Proteomes" id="UP000708208"/>
    </source>
</evidence>
<gene>
    <name evidence="2" type="ORF">AFUS01_LOCUS31139</name>
</gene>
<keyword evidence="1" id="KW-0175">Coiled coil</keyword>
<comment type="caution">
    <text evidence="2">The sequence shown here is derived from an EMBL/GenBank/DDBJ whole genome shotgun (WGS) entry which is preliminary data.</text>
</comment>
<organism evidence="2 3">
    <name type="scientific">Allacma fusca</name>
    <dbReference type="NCBI Taxonomy" id="39272"/>
    <lineage>
        <taxon>Eukaryota</taxon>
        <taxon>Metazoa</taxon>
        <taxon>Ecdysozoa</taxon>
        <taxon>Arthropoda</taxon>
        <taxon>Hexapoda</taxon>
        <taxon>Collembola</taxon>
        <taxon>Symphypleona</taxon>
        <taxon>Sminthuridae</taxon>
        <taxon>Allacma</taxon>
    </lineage>
</organism>
<feature type="coiled-coil region" evidence="1">
    <location>
        <begin position="18"/>
        <end position="66"/>
    </location>
</feature>
<sequence length="78" mass="8845">MVDILVVTEKETDIGNIEKMLRAEINQLIIEKDSLSREITSKEDLLEKARSGLEAAQQLNAQIEEKTRFISVLKTQGM</sequence>
<evidence type="ECO:0000256" key="1">
    <source>
        <dbReference type="SAM" id="Coils"/>
    </source>
</evidence>
<name>A0A8J2PEM6_9HEXA</name>
<dbReference type="EMBL" id="CAJVCH010489472">
    <property type="protein sequence ID" value="CAG7820767.1"/>
    <property type="molecule type" value="Genomic_DNA"/>
</dbReference>
<dbReference type="Proteomes" id="UP000708208">
    <property type="component" value="Unassembled WGS sequence"/>
</dbReference>
<accession>A0A8J2PEM6</accession>
<reference evidence="2" key="1">
    <citation type="submission" date="2021-06" db="EMBL/GenBank/DDBJ databases">
        <authorList>
            <person name="Hodson N. C."/>
            <person name="Mongue J. A."/>
            <person name="Jaron S. K."/>
        </authorList>
    </citation>
    <scope>NUCLEOTIDE SEQUENCE</scope>
</reference>
<evidence type="ECO:0000313" key="2">
    <source>
        <dbReference type="EMBL" id="CAG7820767.1"/>
    </source>
</evidence>
<keyword evidence="3" id="KW-1185">Reference proteome</keyword>
<proteinExistence type="predicted"/>
<protein>
    <submittedName>
        <fullName evidence="2">Uncharacterized protein</fullName>
    </submittedName>
</protein>
<dbReference type="AlphaFoldDB" id="A0A8J2PEM6"/>